<dbReference type="AlphaFoldDB" id="A0A0J0XZ71"/>
<sequence>MGLLDIIYARAGSLNPVSPPVGRYPHMMRDTETTMAMTERLLSFSGDDYSIINSENQETLMSVKGKVFSFHDRKNGNMLYNMSDKKLSTGEAFVVEDAKGMDVLSIKKKWSLGSKLVAYLLQDGDERQITLSGDFWGGSANIKDWEGRALAHIARDVVNVNEAAADQQTNEEEKNE</sequence>
<dbReference type="Pfam" id="PF04525">
    <property type="entry name" value="LOR"/>
    <property type="match status" value="1"/>
</dbReference>
<proteinExistence type="inferred from homology"/>
<dbReference type="InterPro" id="IPR007612">
    <property type="entry name" value="LOR"/>
</dbReference>
<protein>
    <submittedName>
        <fullName evidence="2">Uncharacterized protein</fullName>
    </submittedName>
</protein>
<dbReference type="Proteomes" id="UP000053611">
    <property type="component" value="Unassembled WGS sequence"/>
</dbReference>
<dbReference type="InterPro" id="IPR025659">
    <property type="entry name" value="Tubby-like_C"/>
</dbReference>
<keyword evidence="3" id="KW-1185">Reference proteome</keyword>
<dbReference type="STRING" id="879819.A0A0J0XZ71"/>
<accession>A0A0J0XZ71</accession>
<dbReference type="EMBL" id="KQ087177">
    <property type="protein sequence ID" value="KLT46365.1"/>
    <property type="molecule type" value="Genomic_DNA"/>
</dbReference>
<dbReference type="Gene3D" id="2.40.160.200">
    <property type="entry name" value="LURP1-related"/>
    <property type="match status" value="1"/>
</dbReference>
<dbReference type="SUPFAM" id="SSF54518">
    <property type="entry name" value="Tubby C-terminal domain-like"/>
    <property type="match status" value="1"/>
</dbReference>
<evidence type="ECO:0000313" key="3">
    <source>
        <dbReference type="Proteomes" id="UP000053611"/>
    </source>
</evidence>
<evidence type="ECO:0000313" key="2">
    <source>
        <dbReference type="EMBL" id="KLT46365.1"/>
    </source>
</evidence>
<reference evidence="2 3" key="1">
    <citation type="submission" date="2015-03" db="EMBL/GenBank/DDBJ databases">
        <title>Genomics and transcriptomics of the oil-accumulating basidiomycete yeast T. oleaginosus allow insights into substrate utilization and the diverse evolutionary trajectories of mating systems in fungi.</title>
        <authorList>
            <consortium name="DOE Joint Genome Institute"/>
            <person name="Kourist R."/>
            <person name="Kracht O."/>
            <person name="Bracharz F."/>
            <person name="Lipzen A."/>
            <person name="Nolan M."/>
            <person name="Ohm R."/>
            <person name="Grigoriev I."/>
            <person name="Sun S."/>
            <person name="Heitman J."/>
            <person name="Bruck T."/>
            <person name="Nowrousian M."/>
        </authorList>
    </citation>
    <scope>NUCLEOTIDE SEQUENCE [LARGE SCALE GENOMIC DNA]</scope>
    <source>
        <strain evidence="2 3">IBC0246</strain>
    </source>
</reference>
<gene>
    <name evidence="2" type="ORF">CC85DRAFT_298567</name>
</gene>
<name>A0A0J0XZ71_9TREE</name>
<evidence type="ECO:0000256" key="1">
    <source>
        <dbReference type="ARBA" id="ARBA00005437"/>
    </source>
</evidence>
<dbReference type="OrthoDB" id="97518at2759"/>
<organism evidence="2 3">
    <name type="scientific">Cutaneotrichosporon oleaginosum</name>
    <dbReference type="NCBI Taxonomy" id="879819"/>
    <lineage>
        <taxon>Eukaryota</taxon>
        <taxon>Fungi</taxon>
        <taxon>Dikarya</taxon>
        <taxon>Basidiomycota</taxon>
        <taxon>Agaricomycotina</taxon>
        <taxon>Tremellomycetes</taxon>
        <taxon>Trichosporonales</taxon>
        <taxon>Trichosporonaceae</taxon>
        <taxon>Cutaneotrichosporon</taxon>
    </lineage>
</organism>
<dbReference type="InterPro" id="IPR038595">
    <property type="entry name" value="LOR_sf"/>
</dbReference>
<comment type="similarity">
    <text evidence="1">Belongs to the LOR family.</text>
</comment>